<organism evidence="5 6">
    <name type="scientific">Lentithecium fluviatile CBS 122367</name>
    <dbReference type="NCBI Taxonomy" id="1168545"/>
    <lineage>
        <taxon>Eukaryota</taxon>
        <taxon>Fungi</taxon>
        <taxon>Dikarya</taxon>
        <taxon>Ascomycota</taxon>
        <taxon>Pezizomycotina</taxon>
        <taxon>Dothideomycetes</taxon>
        <taxon>Pleosporomycetidae</taxon>
        <taxon>Pleosporales</taxon>
        <taxon>Massarineae</taxon>
        <taxon>Lentitheciaceae</taxon>
        <taxon>Lentithecium</taxon>
    </lineage>
</organism>
<dbReference type="Gene3D" id="1.10.10.10">
    <property type="entry name" value="Winged helix-like DNA-binding domain superfamily/Winged helix DNA-binding domain"/>
    <property type="match status" value="1"/>
</dbReference>
<gene>
    <name evidence="5" type="ORF">K458DRAFT_397603</name>
</gene>
<dbReference type="Gene3D" id="3.40.50.150">
    <property type="entry name" value="Vaccinia Virus protein VP39"/>
    <property type="match status" value="1"/>
</dbReference>
<dbReference type="GO" id="GO:0008171">
    <property type="term" value="F:O-methyltransferase activity"/>
    <property type="evidence" value="ECO:0007669"/>
    <property type="project" value="InterPro"/>
</dbReference>
<feature type="domain" description="O-methyltransferase C-terminal" evidence="4">
    <location>
        <begin position="195"/>
        <end position="316"/>
    </location>
</feature>
<evidence type="ECO:0000256" key="2">
    <source>
        <dbReference type="ARBA" id="ARBA00022679"/>
    </source>
</evidence>
<keyword evidence="2 5" id="KW-0808">Transferase</keyword>
<dbReference type="EMBL" id="MU005648">
    <property type="protein sequence ID" value="KAF2675770.1"/>
    <property type="molecule type" value="Genomic_DNA"/>
</dbReference>
<reference evidence="5" key="1">
    <citation type="journal article" date="2020" name="Stud. Mycol.">
        <title>101 Dothideomycetes genomes: a test case for predicting lifestyles and emergence of pathogens.</title>
        <authorList>
            <person name="Haridas S."/>
            <person name="Albert R."/>
            <person name="Binder M."/>
            <person name="Bloem J."/>
            <person name="Labutti K."/>
            <person name="Salamov A."/>
            <person name="Andreopoulos B."/>
            <person name="Baker S."/>
            <person name="Barry K."/>
            <person name="Bills G."/>
            <person name="Bluhm B."/>
            <person name="Cannon C."/>
            <person name="Castanera R."/>
            <person name="Culley D."/>
            <person name="Daum C."/>
            <person name="Ezra D."/>
            <person name="Gonzalez J."/>
            <person name="Henrissat B."/>
            <person name="Kuo A."/>
            <person name="Liang C."/>
            <person name="Lipzen A."/>
            <person name="Lutzoni F."/>
            <person name="Magnuson J."/>
            <person name="Mondo S."/>
            <person name="Nolan M."/>
            <person name="Ohm R."/>
            <person name="Pangilinan J."/>
            <person name="Park H.-J."/>
            <person name="Ramirez L."/>
            <person name="Alfaro M."/>
            <person name="Sun H."/>
            <person name="Tritt A."/>
            <person name="Yoshinaga Y."/>
            <person name="Zwiers L.-H."/>
            <person name="Turgeon B."/>
            <person name="Goodwin S."/>
            <person name="Spatafora J."/>
            <person name="Crous P."/>
            <person name="Grigoriev I."/>
        </authorList>
    </citation>
    <scope>NUCLEOTIDE SEQUENCE</scope>
    <source>
        <strain evidence="5">CBS 122367</strain>
    </source>
</reference>
<dbReference type="SUPFAM" id="SSF46785">
    <property type="entry name" value="Winged helix' DNA-binding domain"/>
    <property type="match status" value="1"/>
</dbReference>
<proteinExistence type="predicted"/>
<keyword evidence="3" id="KW-0949">S-adenosyl-L-methionine</keyword>
<dbReference type="PROSITE" id="PS51683">
    <property type="entry name" value="SAM_OMT_II"/>
    <property type="match status" value="1"/>
</dbReference>
<evidence type="ECO:0000313" key="6">
    <source>
        <dbReference type="Proteomes" id="UP000799291"/>
    </source>
</evidence>
<evidence type="ECO:0000313" key="5">
    <source>
        <dbReference type="EMBL" id="KAF2675770.1"/>
    </source>
</evidence>
<dbReference type="Proteomes" id="UP000799291">
    <property type="component" value="Unassembled WGS sequence"/>
</dbReference>
<dbReference type="InterPro" id="IPR036390">
    <property type="entry name" value="WH_DNA-bd_sf"/>
</dbReference>
<dbReference type="GO" id="GO:0032259">
    <property type="term" value="P:methylation"/>
    <property type="evidence" value="ECO:0007669"/>
    <property type="project" value="UniProtKB-KW"/>
</dbReference>
<evidence type="ECO:0000259" key="4">
    <source>
        <dbReference type="Pfam" id="PF00891"/>
    </source>
</evidence>
<dbReference type="OrthoDB" id="2410195at2759"/>
<accession>A0A6G1ICK8</accession>
<dbReference type="InterPro" id="IPR001077">
    <property type="entry name" value="COMT_C"/>
</dbReference>
<dbReference type="Pfam" id="PF00891">
    <property type="entry name" value="Methyltransf_2"/>
    <property type="match status" value="1"/>
</dbReference>
<dbReference type="InterPro" id="IPR029063">
    <property type="entry name" value="SAM-dependent_MTases_sf"/>
</dbReference>
<dbReference type="PANTHER" id="PTHR43712">
    <property type="entry name" value="PUTATIVE (AFU_ORTHOLOGUE AFUA_4G14580)-RELATED"/>
    <property type="match status" value="1"/>
</dbReference>
<dbReference type="InterPro" id="IPR016461">
    <property type="entry name" value="COMT-like"/>
</dbReference>
<evidence type="ECO:0000256" key="3">
    <source>
        <dbReference type="ARBA" id="ARBA00022691"/>
    </source>
</evidence>
<keyword evidence="6" id="KW-1185">Reference proteome</keyword>
<dbReference type="PANTHER" id="PTHR43712:SF17">
    <property type="entry name" value="O-METHYLTRANSFERASE"/>
    <property type="match status" value="1"/>
</dbReference>
<keyword evidence="1 5" id="KW-0489">Methyltransferase</keyword>
<evidence type="ECO:0000256" key="1">
    <source>
        <dbReference type="ARBA" id="ARBA00022603"/>
    </source>
</evidence>
<sequence length="324" mass="35355">MGSLSPVQLLAELENLVAAPPPDLLAETDLRAKLYQASKRAALALEQPTEVAVRLLLAHPVESTIVNIALRLELFSKLADAEYPPLSLASLVESTGADVELLKRILSVVAAFGAVKVGAGSYTHSPSYKTLADPAFGNANPMDPKNTAVQRAFGMADAYLIGILLQKRAAGQAFGRLMSTWGEVNALLQHLYPVENLVEGFDAEISKVMFVDVGSGYGQKAIALKQEFPELLGRIAVQDPAMSIEQAPTVPGIESQAHDFFTEQPINHAKVYYIRQCLHNWPDDACIQFLRHLGDALKPGYSKLLIYKQVMPERGASEWSPYRM</sequence>
<dbReference type="InterPro" id="IPR036388">
    <property type="entry name" value="WH-like_DNA-bd_sf"/>
</dbReference>
<name>A0A6G1ICK8_9PLEO</name>
<protein>
    <submittedName>
        <fullName evidence="5">S-adenosyl-L-methionine-dependent methyltransferase</fullName>
    </submittedName>
</protein>
<dbReference type="SUPFAM" id="SSF53335">
    <property type="entry name" value="S-adenosyl-L-methionine-dependent methyltransferases"/>
    <property type="match status" value="1"/>
</dbReference>
<dbReference type="AlphaFoldDB" id="A0A6G1ICK8"/>